<dbReference type="GO" id="GO:0016832">
    <property type="term" value="F:aldehyde-lyase activity"/>
    <property type="evidence" value="ECO:0007669"/>
    <property type="project" value="TreeGrafter"/>
</dbReference>
<dbReference type="PANTHER" id="PTHR22789:SF0">
    <property type="entry name" value="3-OXO-TETRONATE 4-PHOSPHATE DECARBOXYLASE-RELATED"/>
    <property type="match status" value="1"/>
</dbReference>
<evidence type="ECO:0000256" key="1">
    <source>
        <dbReference type="ARBA" id="ARBA00022723"/>
    </source>
</evidence>
<dbReference type="GO" id="GO:0005829">
    <property type="term" value="C:cytosol"/>
    <property type="evidence" value="ECO:0007669"/>
    <property type="project" value="TreeGrafter"/>
</dbReference>
<dbReference type="Pfam" id="PF00596">
    <property type="entry name" value="Aldolase_II"/>
    <property type="match status" value="1"/>
</dbReference>
<dbReference type="InterPro" id="IPR036409">
    <property type="entry name" value="Aldolase_II/adducin_N_sf"/>
</dbReference>
<dbReference type="RefSeq" id="WP_150082840.1">
    <property type="nucleotide sequence ID" value="NZ_VWRN01000027.1"/>
</dbReference>
<dbReference type="Proteomes" id="UP000324324">
    <property type="component" value="Unassembled WGS sequence"/>
</dbReference>
<organism evidence="4 5">
    <name type="scientific">Cupriavidus cauae</name>
    <dbReference type="NCBI Taxonomy" id="2608999"/>
    <lineage>
        <taxon>Bacteria</taxon>
        <taxon>Pseudomonadati</taxon>
        <taxon>Pseudomonadota</taxon>
        <taxon>Betaproteobacteria</taxon>
        <taxon>Burkholderiales</taxon>
        <taxon>Burkholderiaceae</taxon>
        <taxon>Cupriavidus</taxon>
    </lineage>
</organism>
<dbReference type="SMART" id="SM01007">
    <property type="entry name" value="Aldolase_II"/>
    <property type="match status" value="1"/>
</dbReference>
<dbReference type="GO" id="GO:0046872">
    <property type="term" value="F:metal ion binding"/>
    <property type="evidence" value="ECO:0007669"/>
    <property type="project" value="UniProtKB-KW"/>
</dbReference>
<dbReference type="Gene3D" id="3.40.225.10">
    <property type="entry name" value="Class II aldolase/adducin N-terminal domain"/>
    <property type="match status" value="1"/>
</dbReference>
<sequence length="244" mass="25808">MTKTLLLDAVPGATVGADLDTFVDACLILAAQGHAAGLAGQITMRDPDSGGMVTLALGTGMEEASAANVLLVDAELNTLQGKGRANPGVRFHSWIYRHHPEVKAIVHTHPPALSALSMLGMPMPVAHMDAAMFHDDCGFLAHWPGVPTGDDEGELISGALAGRRTAFLVNHGAVCTGATLQEAVYLNVFAERNARMCLDALAVGPLQQVDPAAAREAHDFLLQPAIVNATFAYWVRQAKTTLRR</sequence>
<evidence type="ECO:0000313" key="5">
    <source>
        <dbReference type="Proteomes" id="UP000324324"/>
    </source>
</evidence>
<feature type="domain" description="Class II aldolase/adducin N-terminal" evidence="3">
    <location>
        <begin position="20"/>
        <end position="198"/>
    </location>
</feature>
<dbReference type="GO" id="GO:0019323">
    <property type="term" value="P:pentose catabolic process"/>
    <property type="evidence" value="ECO:0007669"/>
    <property type="project" value="TreeGrafter"/>
</dbReference>
<keyword evidence="5" id="KW-1185">Reference proteome</keyword>
<evidence type="ECO:0000256" key="2">
    <source>
        <dbReference type="ARBA" id="ARBA00023239"/>
    </source>
</evidence>
<reference evidence="4 5" key="1">
    <citation type="submission" date="2019-09" db="EMBL/GenBank/DDBJ databases">
        <title>Isolation of a novel species in the genus Cupriavidus from patients with sepsis using whole genome sequencing.</title>
        <authorList>
            <person name="Kweon O.J."/>
            <person name="Lee M.-K."/>
        </authorList>
    </citation>
    <scope>NUCLEOTIDE SEQUENCE [LARGE SCALE GENOMIC DNA]</scope>
    <source>
        <strain evidence="4 5">MKL-01</strain>
    </source>
</reference>
<comment type="caution">
    <text evidence="4">The sequence shown here is derived from an EMBL/GenBank/DDBJ whole genome shotgun (WGS) entry which is preliminary data.</text>
</comment>
<keyword evidence="1" id="KW-0479">Metal-binding</keyword>
<evidence type="ECO:0000313" key="4">
    <source>
        <dbReference type="EMBL" id="KAA6126157.1"/>
    </source>
</evidence>
<dbReference type="AlphaFoldDB" id="A0A5M8AQB5"/>
<dbReference type="InterPro" id="IPR001303">
    <property type="entry name" value="Aldolase_II/adducin_N"/>
</dbReference>
<dbReference type="NCBIfam" id="NF005484">
    <property type="entry name" value="PRK07090.1"/>
    <property type="match status" value="1"/>
</dbReference>
<dbReference type="SUPFAM" id="SSF53639">
    <property type="entry name" value="AraD/HMP-PK domain-like"/>
    <property type="match status" value="1"/>
</dbReference>
<dbReference type="InterPro" id="IPR050197">
    <property type="entry name" value="Aldolase_class_II_sugar_metab"/>
</dbReference>
<gene>
    <name evidence="4" type="ORF">F1599_09205</name>
</gene>
<dbReference type="EMBL" id="VWRN01000027">
    <property type="protein sequence ID" value="KAA6126157.1"/>
    <property type="molecule type" value="Genomic_DNA"/>
</dbReference>
<name>A0A5M8AQB5_9BURK</name>
<accession>A0A5M8AQB5</accession>
<protein>
    <submittedName>
        <fullName evidence="4">Aldolase</fullName>
    </submittedName>
</protein>
<keyword evidence="2" id="KW-0456">Lyase</keyword>
<evidence type="ECO:0000259" key="3">
    <source>
        <dbReference type="SMART" id="SM01007"/>
    </source>
</evidence>
<proteinExistence type="predicted"/>
<dbReference type="PANTHER" id="PTHR22789">
    <property type="entry name" value="FUCULOSE PHOSPHATE ALDOLASE"/>
    <property type="match status" value="1"/>
</dbReference>